<keyword evidence="3" id="KW-1185">Reference proteome</keyword>
<dbReference type="EMBL" id="PSZO01000015">
    <property type="protein sequence ID" value="TCG11015.1"/>
    <property type="molecule type" value="Genomic_DNA"/>
</dbReference>
<dbReference type="PROSITE" id="PS51257">
    <property type="entry name" value="PROKAR_LIPOPROTEIN"/>
    <property type="match status" value="1"/>
</dbReference>
<comment type="caution">
    <text evidence="2">The sequence shown here is derived from an EMBL/GenBank/DDBJ whole genome shotgun (WGS) entry which is preliminary data.</text>
</comment>
<proteinExistence type="predicted"/>
<evidence type="ECO:0008006" key="4">
    <source>
        <dbReference type="Google" id="ProtNLM"/>
    </source>
</evidence>
<protein>
    <recommendedName>
        <fullName evidence="4">Metalloenzyme domain-containing protein</fullName>
    </recommendedName>
</protein>
<dbReference type="InterPro" id="IPR017850">
    <property type="entry name" value="Alkaline_phosphatase_core_sf"/>
</dbReference>
<evidence type="ECO:0000313" key="2">
    <source>
        <dbReference type="EMBL" id="TCG11015.1"/>
    </source>
</evidence>
<evidence type="ECO:0000256" key="1">
    <source>
        <dbReference type="SAM" id="SignalP"/>
    </source>
</evidence>
<dbReference type="SUPFAM" id="SSF53649">
    <property type="entry name" value="Alkaline phosphatase-like"/>
    <property type="match status" value="1"/>
</dbReference>
<dbReference type="PANTHER" id="PTHR10151">
    <property type="entry name" value="ECTONUCLEOTIDE PYROPHOSPHATASE/PHOSPHODIESTERASE"/>
    <property type="match status" value="1"/>
</dbReference>
<name>A0A4R0XQ64_9MOLU</name>
<dbReference type="Gene3D" id="3.40.720.10">
    <property type="entry name" value="Alkaline Phosphatase, subunit A"/>
    <property type="match status" value="2"/>
</dbReference>
<evidence type="ECO:0000313" key="3">
    <source>
        <dbReference type="Proteomes" id="UP000294192"/>
    </source>
</evidence>
<reference evidence="2 3" key="1">
    <citation type="submission" date="2018-02" db="EMBL/GenBank/DDBJ databases">
        <title>Mycoplasma marinum and Mycoplasma todarodis sp. nov., moderately halophilic and psychrotolerant mycoplasmas isolated from cephalopods.</title>
        <authorList>
            <person name="Viver T."/>
        </authorList>
    </citation>
    <scope>NUCLEOTIDE SEQUENCE [LARGE SCALE GENOMIC DNA]</scope>
    <source>
        <strain evidence="2 3">PE</strain>
    </source>
</reference>
<dbReference type="PANTHER" id="PTHR10151:SF120">
    <property type="entry name" value="BIS(5'-ADENOSYL)-TRIPHOSPHATASE"/>
    <property type="match status" value="1"/>
</dbReference>
<dbReference type="RefSeq" id="WP_131599305.1">
    <property type="nucleotide sequence ID" value="NZ_CBDBYK010000007.1"/>
</dbReference>
<dbReference type="Pfam" id="PF01663">
    <property type="entry name" value="Phosphodiest"/>
    <property type="match status" value="1"/>
</dbReference>
<feature type="chain" id="PRO_5020607135" description="Metalloenzyme domain-containing protein" evidence="1">
    <location>
        <begin position="23"/>
        <end position="358"/>
    </location>
</feature>
<sequence>MNFKFKRILLSLSLITFTPVTAFLVTSCSSNKKSIHNSGKNVLWIGIDGFSANVWKKHPTENIGKLISKSNYSISAKDIMPSKTYPNWTGLLTSQKPDKTGILSNPSSVLGGPIIKNPTPQNNMGKGVAYSIFDAIKDQTKLRTSFIYPLTKGFTLKDIVNPNSVNNMIYAKPNPNELKITKEEEAHLKEKILNANKGIGKFEALKLQVAYTLSKATDSESIYRAADLIIKDKTDFVFSHIAGLDIRGHAFNWGSQEYIDYMNKIDSYIGVVLKRLKESKEIDNTIIVITSDHGGIIGGKTHGGDTPDERTVPIIIFDGSKQKQKKFTNISTLDVAPTIANILGIDKYKEWEGKILKI</sequence>
<organism evidence="2 3">
    <name type="scientific">Mycoplasma marinum</name>
    <dbReference type="NCBI Taxonomy" id="1937190"/>
    <lineage>
        <taxon>Bacteria</taxon>
        <taxon>Bacillati</taxon>
        <taxon>Mycoplasmatota</taxon>
        <taxon>Mollicutes</taxon>
        <taxon>Mycoplasmataceae</taxon>
        <taxon>Mycoplasma</taxon>
    </lineage>
</organism>
<dbReference type="GO" id="GO:0016787">
    <property type="term" value="F:hydrolase activity"/>
    <property type="evidence" value="ECO:0007669"/>
    <property type="project" value="UniProtKB-ARBA"/>
</dbReference>
<dbReference type="AlphaFoldDB" id="A0A4R0XQ64"/>
<accession>A0A4R0XQ64</accession>
<keyword evidence="1" id="KW-0732">Signal</keyword>
<dbReference type="InterPro" id="IPR002591">
    <property type="entry name" value="Phosphodiest/P_Trfase"/>
</dbReference>
<feature type="signal peptide" evidence="1">
    <location>
        <begin position="1"/>
        <end position="22"/>
    </location>
</feature>
<dbReference type="OrthoDB" id="279982at2"/>
<gene>
    <name evidence="2" type="ORF">C4B24_03255</name>
</gene>
<dbReference type="Proteomes" id="UP000294192">
    <property type="component" value="Unassembled WGS sequence"/>
</dbReference>